<name>A0AAV7TQR1_PLEWA</name>
<reference evidence="1" key="1">
    <citation type="journal article" date="2022" name="bioRxiv">
        <title>Sequencing and chromosome-scale assembly of the giantPleurodeles waltlgenome.</title>
        <authorList>
            <person name="Brown T."/>
            <person name="Elewa A."/>
            <person name="Iarovenko S."/>
            <person name="Subramanian E."/>
            <person name="Araus A.J."/>
            <person name="Petzold A."/>
            <person name="Susuki M."/>
            <person name="Suzuki K.-i.T."/>
            <person name="Hayashi T."/>
            <person name="Toyoda A."/>
            <person name="Oliveira C."/>
            <person name="Osipova E."/>
            <person name="Leigh N.D."/>
            <person name="Simon A."/>
            <person name="Yun M.H."/>
        </authorList>
    </citation>
    <scope>NUCLEOTIDE SEQUENCE</scope>
    <source>
        <strain evidence="1">20211129_DDA</strain>
        <tissue evidence="1">Liver</tissue>
    </source>
</reference>
<dbReference type="AlphaFoldDB" id="A0AAV7TQR1"/>
<sequence>AFGWYLFSKPGVGFNISCTIFTGAALRSLRGMCEHCDNFMALGLPSVFLGHMLNYELSPSSFPRLGTSSICSDSYRLGLSVCAARRAPEQDCPEGCPTWKRMGVHLNCISIVGCPG</sequence>
<organism evidence="1 2">
    <name type="scientific">Pleurodeles waltl</name>
    <name type="common">Iberian ribbed newt</name>
    <dbReference type="NCBI Taxonomy" id="8319"/>
    <lineage>
        <taxon>Eukaryota</taxon>
        <taxon>Metazoa</taxon>
        <taxon>Chordata</taxon>
        <taxon>Craniata</taxon>
        <taxon>Vertebrata</taxon>
        <taxon>Euteleostomi</taxon>
        <taxon>Amphibia</taxon>
        <taxon>Batrachia</taxon>
        <taxon>Caudata</taxon>
        <taxon>Salamandroidea</taxon>
        <taxon>Salamandridae</taxon>
        <taxon>Pleurodelinae</taxon>
        <taxon>Pleurodeles</taxon>
    </lineage>
</organism>
<accession>A0AAV7TQR1</accession>
<evidence type="ECO:0000313" key="2">
    <source>
        <dbReference type="Proteomes" id="UP001066276"/>
    </source>
</evidence>
<feature type="non-terminal residue" evidence="1">
    <location>
        <position position="116"/>
    </location>
</feature>
<evidence type="ECO:0000313" key="1">
    <source>
        <dbReference type="EMBL" id="KAJ1178790.1"/>
    </source>
</evidence>
<keyword evidence="2" id="KW-1185">Reference proteome</keyword>
<comment type="caution">
    <text evidence="1">The sequence shown here is derived from an EMBL/GenBank/DDBJ whole genome shotgun (WGS) entry which is preliminary data.</text>
</comment>
<gene>
    <name evidence="1" type="ORF">NDU88_004032</name>
</gene>
<protein>
    <submittedName>
        <fullName evidence="1">Uncharacterized protein</fullName>
    </submittedName>
</protein>
<dbReference type="Proteomes" id="UP001066276">
    <property type="component" value="Chromosome 3_2"/>
</dbReference>
<dbReference type="EMBL" id="JANPWB010000006">
    <property type="protein sequence ID" value="KAJ1178790.1"/>
    <property type="molecule type" value="Genomic_DNA"/>
</dbReference>
<feature type="non-terminal residue" evidence="1">
    <location>
        <position position="1"/>
    </location>
</feature>
<proteinExistence type="predicted"/>